<proteinExistence type="predicted"/>
<comment type="caution">
    <text evidence="1">The sequence shown here is derived from an EMBL/GenBank/DDBJ whole genome shotgun (WGS) entry which is preliminary data.</text>
</comment>
<dbReference type="PANTHER" id="PTHR33332">
    <property type="entry name" value="REVERSE TRANSCRIPTASE DOMAIN-CONTAINING PROTEIN"/>
    <property type="match status" value="1"/>
</dbReference>
<sequence length="254" mass="29924">MRFNKTRCWVLHFGHKTPLQHYRLGTEWLESSQIESDLGVLIDCWLNMSQKCAQVAKKANGILACMRNSVARRTREVILPLYSALMKLHLDSSIDFWAPQFMKVIEVLEWVQRRETRLMKGLEHKPCEEWLRQLGLFSLEKGRFRGYLITLYNYLKAGCSWVGVDLLSQATSSRTRGHSLKLCQERFGLDIRKKFFREREIGHWNGLPRKVVKSPSWRYLRRDWMWHLVPWYSRQGGVMSKVGLGDLRGLLQPS</sequence>
<reference evidence="1" key="1">
    <citation type="submission" date="2019-10" db="EMBL/GenBank/DDBJ databases">
        <authorList>
            <person name="Soares A.E.R."/>
            <person name="Aleixo A."/>
            <person name="Schneider P."/>
            <person name="Miyaki C.Y."/>
            <person name="Schneider M.P."/>
            <person name="Mello C."/>
            <person name="Vasconcelos A.T.R."/>
        </authorList>
    </citation>
    <scope>NUCLEOTIDE SEQUENCE</scope>
    <source>
        <tissue evidence="1">Muscle</tissue>
    </source>
</reference>
<dbReference type="EMBL" id="WHWB01033778">
    <property type="protein sequence ID" value="KAJ7417189.1"/>
    <property type="molecule type" value="Genomic_DNA"/>
</dbReference>
<evidence type="ECO:0000313" key="1">
    <source>
        <dbReference type="EMBL" id="KAJ7417189.1"/>
    </source>
</evidence>
<keyword evidence="2" id="KW-1185">Reference proteome</keyword>
<evidence type="ECO:0000313" key="2">
    <source>
        <dbReference type="Proteomes" id="UP001145742"/>
    </source>
</evidence>
<organism evidence="1 2">
    <name type="scientific">Willisornis vidua</name>
    <name type="common">Xingu scale-backed antbird</name>
    <dbReference type="NCBI Taxonomy" id="1566151"/>
    <lineage>
        <taxon>Eukaryota</taxon>
        <taxon>Metazoa</taxon>
        <taxon>Chordata</taxon>
        <taxon>Craniata</taxon>
        <taxon>Vertebrata</taxon>
        <taxon>Euteleostomi</taxon>
        <taxon>Archelosauria</taxon>
        <taxon>Archosauria</taxon>
        <taxon>Dinosauria</taxon>
        <taxon>Saurischia</taxon>
        <taxon>Theropoda</taxon>
        <taxon>Coelurosauria</taxon>
        <taxon>Aves</taxon>
        <taxon>Neognathae</taxon>
        <taxon>Neoaves</taxon>
        <taxon>Telluraves</taxon>
        <taxon>Australaves</taxon>
        <taxon>Passeriformes</taxon>
        <taxon>Thamnophilidae</taxon>
        <taxon>Willisornis</taxon>
    </lineage>
</organism>
<accession>A0ABQ9D8Z8</accession>
<name>A0ABQ9D8Z8_9PASS</name>
<protein>
    <submittedName>
        <fullName evidence="1">Uncharacterized protein</fullName>
    </submittedName>
</protein>
<gene>
    <name evidence="1" type="ORF">WISP_65843</name>
</gene>
<dbReference type="Proteomes" id="UP001145742">
    <property type="component" value="Unassembled WGS sequence"/>
</dbReference>